<protein>
    <submittedName>
        <fullName evidence="3">Predicted protein</fullName>
    </submittedName>
</protein>
<reference evidence="3 4" key="1">
    <citation type="journal article" date="2008" name="Nature">
        <title>The genome of Laccaria bicolor provides insights into mycorrhizal symbiosis.</title>
        <authorList>
            <person name="Martin F."/>
            <person name="Aerts A."/>
            <person name="Ahren D."/>
            <person name="Brun A."/>
            <person name="Danchin E.G.J."/>
            <person name="Duchaussoy F."/>
            <person name="Gibon J."/>
            <person name="Kohler A."/>
            <person name="Lindquist E."/>
            <person name="Pereda V."/>
            <person name="Salamov A."/>
            <person name="Shapiro H.J."/>
            <person name="Wuyts J."/>
            <person name="Blaudez D."/>
            <person name="Buee M."/>
            <person name="Brokstein P."/>
            <person name="Canbaeck B."/>
            <person name="Cohen D."/>
            <person name="Courty P.E."/>
            <person name="Coutinho P.M."/>
            <person name="Delaruelle C."/>
            <person name="Detter J.C."/>
            <person name="Deveau A."/>
            <person name="DiFazio S."/>
            <person name="Duplessis S."/>
            <person name="Fraissinet-Tachet L."/>
            <person name="Lucic E."/>
            <person name="Frey-Klett P."/>
            <person name="Fourrey C."/>
            <person name="Feussner I."/>
            <person name="Gay G."/>
            <person name="Grimwood J."/>
            <person name="Hoegger P.J."/>
            <person name="Jain P."/>
            <person name="Kilaru S."/>
            <person name="Labbe J."/>
            <person name="Lin Y.C."/>
            <person name="Legue V."/>
            <person name="Le Tacon F."/>
            <person name="Marmeisse R."/>
            <person name="Melayah D."/>
            <person name="Montanini B."/>
            <person name="Muratet M."/>
            <person name="Nehls U."/>
            <person name="Niculita-Hirzel H."/>
            <person name="Oudot-Le Secq M.P."/>
            <person name="Peter M."/>
            <person name="Quesneville H."/>
            <person name="Rajashekar B."/>
            <person name="Reich M."/>
            <person name="Rouhier N."/>
            <person name="Schmutz J."/>
            <person name="Yin T."/>
            <person name="Chalot M."/>
            <person name="Henrissat B."/>
            <person name="Kuees U."/>
            <person name="Lucas S."/>
            <person name="Van de Peer Y."/>
            <person name="Podila G.K."/>
            <person name="Polle A."/>
            <person name="Pukkila P.J."/>
            <person name="Richardson P.M."/>
            <person name="Rouze P."/>
            <person name="Sanders I.R."/>
            <person name="Stajich J.E."/>
            <person name="Tunlid A."/>
            <person name="Tuskan G."/>
            <person name="Grigoriev I.V."/>
        </authorList>
    </citation>
    <scope>NUCLEOTIDE SEQUENCE [LARGE SCALE GENOMIC DNA]</scope>
    <source>
        <strain evidence="4">S238N-H82 / ATCC MYA-4686</strain>
    </source>
</reference>
<keyword evidence="2" id="KW-1133">Transmembrane helix</keyword>
<feature type="compositionally biased region" description="Polar residues" evidence="1">
    <location>
        <begin position="172"/>
        <end position="186"/>
    </location>
</feature>
<accession>B0E4W4</accession>
<dbReference type="KEGG" id="lbc:LACBIDRAFT_336256"/>
<evidence type="ECO:0000256" key="2">
    <source>
        <dbReference type="SAM" id="Phobius"/>
    </source>
</evidence>
<keyword evidence="2" id="KW-0472">Membrane</keyword>
<proteinExistence type="predicted"/>
<dbReference type="Proteomes" id="UP000001194">
    <property type="component" value="Unassembled WGS sequence"/>
</dbReference>
<evidence type="ECO:0000313" key="4">
    <source>
        <dbReference type="Proteomes" id="UP000001194"/>
    </source>
</evidence>
<feature type="compositionally biased region" description="Polar residues" evidence="1">
    <location>
        <begin position="68"/>
        <end position="84"/>
    </location>
</feature>
<feature type="region of interest" description="Disordered" evidence="1">
    <location>
        <begin position="249"/>
        <end position="284"/>
    </location>
</feature>
<dbReference type="OrthoDB" id="3070904at2759"/>
<dbReference type="AlphaFoldDB" id="B0E4W4"/>
<dbReference type="GeneID" id="6086888"/>
<dbReference type="HOGENOM" id="CLU_588009_0_0_1"/>
<sequence length="465" mass="51709">MTIAIDRVRFLPQFLTTNDFYRKTAQDRNREDTALASPPRSKQTPYVSPPLVLFLFFISILVPSACSDDSTPAQPMLTSATQRHQAAKPRGGPNETNDDNHPLQDTNSDDMNGPNKDEEPNKDQETEDTQHDNDNNNNQHDEQDDERHDEQHDERHDNTGSATCPHTKRAHVSTNTPSTNAATRQRATPTNASTNTPSTNTATRQRDVRANIINTTPHQRVAPANVNTSTISTNVATRQHAASTTCMVMGKPNTNVDSQRNADKNNTDTVMASPPKGTIPAYGSSRSTGGIFRGKALGNSINIGDAVEVWEEMDVFREGLAQKPVKGKIHFYISNLNPPDIDITKSSFIANVSDISKCETIQDVIGCGSRDYSPIRQPAYRLFKYEEEGWSVQGHYESIMKRKPTDEDYVEWLDDEQNRKIIRILGAVLVLALGLVLYLHTLALVQALVSHLLVILHLLSNKVHL</sequence>
<feature type="region of interest" description="Disordered" evidence="1">
    <location>
        <begin position="25"/>
        <end position="46"/>
    </location>
</feature>
<dbReference type="EMBL" id="DS547528">
    <property type="protein sequence ID" value="EDQ98117.1"/>
    <property type="molecule type" value="Genomic_DNA"/>
</dbReference>
<feature type="compositionally biased region" description="Low complexity" evidence="1">
    <location>
        <begin position="187"/>
        <end position="203"/>
    </location>
</feature>
<keyword evidence="2" id="KW-0812">Transmembrane</keyword>
<gene>
    <name evidence="3" type="ORF">LACBIDRAFT_336256</name>
</gene>
<feature type="compositionally biased region" description="Polar residues" evidence="1">
    <location>
        <begin position="249"/>
        <end position="259"/>
    </location>
</feature>
<feature type="transmembrane region" description="Helical" evidence="2">
    <location>
        <begin position="421"/>
        <end position="438"/>
    </location>
</feature>
<evidence type="ECO:0000256" key="1">
    <source>
        <dbReference type="SAM" id="MobiDB-lite"/>
    </source>
</evidence>
<dbReference type="InParanoid" id="B0E4W4"/>
<keyword evidence="4" id="KW-1185">Reference proteome</keyword>
<evidence type="ECO:0000313" key="3">
    <source>
        <dbReference type="EMBL" id="EDQ98117.1"/>
    </source>
</evidence>
<name>B0E4W4_LACBS</name>
<feature type="compositionally biased region" description="Basic and acidic residues" evidence="1">
    <location>
        <begin position="115"/>
        <end position="158"/>
    </location>
</feature>
<organism evidence="4">
    <name type="scientific">Laccaria bicolor (strain S238N-H82 / ATCC MYA-4686)</name>
    <name type="common">Bicoloured deceiver</name>
    <name type="synonym">Laccaria laccata var. bicolor</name>
    <dbReference type="NCBI Taxonomy" id="486041"/>
    <lineage>
        <taxon>Eukaryota</taxon>
        <taxon>Fungi</taxon>
        <taxon>Dikarya</taxon>
        <taxon>Basidiomycota</taxon>
        <taxon>Agaricomycotina</taxon>
        <taxon>Agaricomycetes</taxon>
        <taxon>Agaricomycetidae</taxon>
        <taxon>Agaricales</taxon>
        <taxon>Agaricineae</taxon>
        <taxon>Hydnangiaceae</taxon>
        <taxon>Laccaria</taxon>
    </lineage>
</organism>
<feature type="region of interest" description="Disordered" evidence="1">
    <location>
        <begin position="68"/>
        <end position="206"/>
    </location>
</feature>
<dbReference type="RefSeq" id="XP_001891232.1">
    <property type="nucleotide sequence ID" value="XM_001891197.1"/>
</dbReference>